<keyword evidence="2" id="KW-0472">Membrane</keyword>
<evidence type="ECO:0000256" key="1">
    <source>
        <dbReference type="SAM" id="MobiDB-lite"/>
    </source>
</evidence>
<feature type="transmembrane region" description="Helical" evidence="2">
    <location>
        <begin position="98"/>
        <end position="120"/>
    </location>
</feature>
<keyword evidence="2" id="KW-1133">Transmembrane helix</keyword>
<dbReference type="EMBL" id="JAQQWM010000005">
    <property type="protein sequence ID" value="KAK8063217.1"/>
    <property type="molecule type" value="Genomic_DNA"/>
</dbReference>
<accession>A0ABR1UX17</accession>
<keyword evidence="2" id="KW-0812">Transmembrane</keyword>
<comment type="caution">
    <text evidence="3">The sequence shown here is derived from an EMBL/GenBank/DDBJ whole genome shotgun (WGS) entry which is preliminary data.</text>
</comment>
<feature type="compositionally biased region" description="Basic and acidic residues" evidence="1">
    <location>
        <begin position="142"/>
        <end position="151"/>
    </location>
</feature>
<gene>
    <name evidence="3" type="ORF">PG996_007869</name>
</gene>
<proteinExistence type="predicted"/>
<evidence type="ECO:0000313" key="4">
    <source>
        <dbReference type="Proteomes" id="UP001446871"/>
    </source>
</evidence>
<protein>
    <submittedName>
        <fullName evidence="3">Uncharacterized protein</fullName>
    </submittedName>
</protein>
<reference evidence="3 4" key="1">
    <citation type="submission" date="2023-01" db="EMBL/GenBank/DDBJ databases">
        <title>Analysis of 21 Apiospora genomes using comparative genomics revels a genus with tremendous synthesis potential of carbohydrate active enzymes and secondary metabolites.</title>
        <authorList>
            <person name="Sorensen T."/>
        </authorList>
    </citation>
    <scope>NUCLEOTIDE SEQUENCE [LARGE SCALE GENOMIC DNA]</scope>
    <source>
        <strain evidence="3 4">CBS 83171</strain>
    </source>
</reference>
<organism evidence="3 4">
    <name type="scientific">Apiospora saccharicola</name>
    <dbReference type="NCBI Taxonomy" id="335842"/>
    <lineage>
        <taxon>Eukaryota</taxon>
        <taxon>Fungi</taxon>
        <taxon>Dikarya</taxon>
        <taxon>Ascomycota</taxon>
        <taxon>Pezizomycotina</taxon>
        <taxon>Sordariomycetes</taxon>
        <taxon>Xylariomycetidae</taxon>
        <taxon>Amphisphaeriales</taxon>
        <taxon>Apiosporaceae</taxon>
        <taxon>Apiospora</taxon>
    </lineage>
</organism>
<keyword evidence="4" id="KW-1185">Reference proteome</keyword>
<dbReference type="Proteomes" id="UP001446871">
    <property type="component" value="Unassembled WGS sequence"/>
</dbReference>
<evidence type="ECO:0000313" key="3">
    <source>
        <dbReference type="EMBL" id="KAK8063217.1"/>
    </source>
</evidence>
<sequence>MGITASVPPLSIHSKLAAFLESRPLRPRLVSARLLTLPVHDVEVCAGPVAASEDALGRGGGARLALVEVEGPVDDGGAGLEVARVGLLQRDGVVSEEAAIVVGVVGGVGVVVVVVVGVCCRSARLRVVAAADAEAAACSRRGRGDGGRCEQEGQGGGQGELHVGRWKNGFLCGLEIKLSW</sequence>
<evidence type="ECO:0000256" key="2">
    <source>
        <dbReference type="SAM" id="Phobius"/>
    </source>
</evidence>
<feature type="region of interest" description="Disordered" evidence="1">
    <location>
        <begin position="140"/>
        <end position="160"/>
    </location>
</feature>
<name>A0ABR1UX17_9PEZI</name>